<dbReference type="AlphaFoldDB" id="A0A7Z7BG04"/>
<sequence>MRVVRVLCLAGLIHGGDGARECGQYEANHFSIVRYHSGHFDPSGTSNARGDFLDRFGSIGSNRKAWAIPNTAISRMGRETIGLFREQHVRAGWNVD</sequence>
<dbReference type="Proteomes" id="UP000198900">
    <property type="component" value="Unassembled WGS sequence"/>
</dbReference>
<evidence type="ECO:0000313" key="1">
    <source>
        <dbReference type="EMBL" id="SDJ15138.1"/>
    </source>
</evidence>
<dbReference type="EMBL" id="FNDI01000035">
    <property type="protein sequence ID" value="SDJ15138.1"/>
    <property type="molecule type" value="Genomic_DNA"/>
</dbReference>
<proteinExistence type="predicted"/>
<gene>
    <name evidence="1" type="ORF">SAMN04487926_13525</name>
</gene>
<protein>
    <submittedName>
        <fullName evidence="1">Uncharacterized protein</fullName>
    </submittedName>
</protein>
<dbReference type="RefSeq" id="WP_244186952.1">
    <property type="nucleotide sequence ID" value="NZ_FNDI01000035.1"/>
</dbReference>
<evidence type="ECO:0000313" key="2">
    <source>
        <dbReference type="Proteomes" id="UP000198900"/>
    </source>
</evidence>
<organism evidence="1 2">
    <name type="scientific">Paraburkholderia steynii</name>
    <dbReference type="NCBI Taxonomy" id="1245441"/>
    <lineage>
        <taxon>Bacteria</taxon>
        <taxon>Pseudomonadati</taxon>
        <taxon>Pseudomonadota</taxon>
        <taxon>Betaproteobacteria</taxon>
        <taxon>Burkholderiales</taxon>
        <taxon>Burkholderiaceae</taxon>
        <taxon>Paraburkholderia</taxon>
    </lineage>
</organism>
<comment type="caution">
    <text evidence="1">The sequence shown here is derived from an EMBL/GenBank/DDBJ whole genome shotgun (WGS) entry which is preliminary data.</text>
</comment>
<keyword evidence="2" id="KW-1185">Reference proteome</keyword>
<reference evidence="1" key="1">
    <citation type="submission" date="2016-10" db="EMBL/GenBank/DDBJ databases">
        <authorList>
            <person name="Varghese N."/>
            <person name="Submissions S."/>
        </authorList>
    </citation>
    <scope>NUCLEOTIDE SEQUENCE [LARGE SCALE GENOMIC DNA]</scope>
    <source>
        <strain evidence="1">YR281</strain>
    </source>
</reference>
<name>A0A7Z7BG04_9BURK</name>
<accession>A0A7Z7BG04</accession>